<feature type="non-terminal residue" evidence="2">
    <location>
        <position position="1"/>
    </location>
</feature>
<accession>A0A6A0A5R7</accession>
<dbReference type="Gene3D" id="3.20.20.100">
    <property type="entry name" value="NADP-dependent oxidoreductase domain"/>
    <property type="match status" value="1"/>
</dbReference>
<feature type="domain" description="NADP-dependent oxidoreductase" evidence="1">
    <location>
        <begin position="2"/>
        <end position="47"/>
    </location>
</feature>
<comment type="caution">
    <text evidence="2">The sequence shown here is derived from an EMBL/GenBank/DDBJ whole genome shotgun (WGS) entry which is preliminary data.</text>
</comment>
<dbReference type="Proteomes" id="UP000485058">
    <property type="component" value="Unassembled WGS sequence"/>
</dbReference>
<evidence type="ECO:0000313" key="3">
    <source>
        <dbReference type="Proteomes" id="UP000485058"/>
    </source>
</evidence>
<organism evidence="2 3">
    <name type="scientific">Haematococcus lacustris</name>
    <name type="common">Green alga</name>
    <name type="synonym">Haematococcus pluvialis</name>
    <dbReference type="NCBI Taxonomy" id="44745"/>
    <lineage>
        <taxon>Eukaryota</taxon>
        <taxon>Viridiplantae</taxon>
        <taxon>Chlorophyta</taxon>
        <taxon>core chlorophytes</taxon>
        <taxon>Chlorophyceae</taxon>
        <taxon>CS clade</taxon>
        <taxon>Chlamydomonadales</taxon>
        <taxon>Haematococcaceae</taxon>
        <taxon>Haematococcus</taxon>
    </lineage>
</organism>
<keyword evidence="3" id="KW-1185">Reference proteome</keyword>
<dbReference type="EMBL" id="BLLF01003650">
    <property type="protein sequence ID" value="GFH27859.1"/>
    <property type="molecule type" value="Genomic_DNA"/>
</dbReference>
<sequence length="58" mass="6509">MAVAWSCSRWYMGSVIIGATNMQQLKENIEASEITLSAETLAAIDEVHVRRRNPECLD</sequence>
<dbReference type="SUPFAM" id="SSF51430">
    <property type="entry name" value="NAD(P)-linked oxidoreductase"/>
    <property type="match status" value="1"/>
</dbReference>
<dbReference type="InterPro" id="IPR036812">
    <property type="entry name" value="NAD(P)_OxRdtase_dom_sf"/>
</dbReference>
<dbReference type="AlphaFoldDB" id="A0A6A0A5R7"/>
<dbReference type="PANTHER" id="PTHR43364">
    <property type="entry name" value="NADH-SPECIFIC METHYLGLYOXAL REDUCTASE-RELATED"/>
    <property type="match status" value="1"/>
</dbReference>
<gene>
    <name evidence="2" type="ORF">HaLaN_26243</name>
</gene>
<name>A0A6A0A5R7_HAELA</name>
<dbReference type="Pfam" id="PF00248">
    <property type="entry name" value="Aldo_ket_red"/>
    <property type="match status" value="1"/>
</dbReference>
<dbReference type="PANTHER" id="PTHR43364:SF17">
    <property type="entry name" value="ALDO KETO REDUCTASE"/>
    <property type="match status" value="1"/>
</dbReference>
<dbReference type="InterPro" id="IPR050523">
    <property type="entry name" value="AKR_Detox_Biosynth"/>
</dbReference>
<protein>
    <submittedName>
        <fullName evidence="2">Aldo_ket_red domain-containing protein</fullName>
    </submittedName>
</protein>
<evidence type="ECO:0000313" key="2">
    <source>
        <dbReference type="EMBL" id="GFH27859.1"/>
    </source>
</evidence>
<reference evidence="2 3" key="1">
    <citation type="submission" date="2020-02" db="EMBL/GenBank/DDBJ databases">
        <title>Draft genome sequence of Haematococcus lacustris strain NIES-144.</title>
        <authorList>
            <person name="Morimoto D."/>
            <person name="Nakagawa S."/>
            <person name="Yoshida T."/>
            <person name="Sawayama S."/>
        </authorList>
    </citation>
    <scope>NUCLEOTIDE SEQUENCE [LARGE SCALE GENOMIC DNA]</scope>
    <source>
        <strain evidence="2 3">NIES-144</strain>
    </source>
</reference>
<proteinExistence type="predicted"/>
<dbReference type="InterPro" id="IPR023210">
    <property type="entry name" value="NADP_OxRdtase_dom"/>
</dbReference>
<evidence type="ECO:0000259" key="1">
    <source>
        <dbReference type="Pfam" id="PF00248"/>
    </source>
</evidence>